<evidence type="ECO:0000256" key="8">
    <source>
        <dbReference type="ARBA" id="ARBA00022827"/>
    </source>
</evidence>
<dbReference type="NCBIfam" id="TIGR00179">
    <property type="entry name" value="murB"/>
    <property type="match status" value="1"/>
</dbReference>
<dbReference type="UniPathway" id="UPA00219"/>
<dbReference type="EC" id="1.3.1.98" evidence="16"/>
<dbReference type="SUPFAM" id="SSF56194">
    <property type="entry name" value="Uridine diphospho-N-Acetylenolpyruvylglucosamine reductase, MurB, C-terminal domain"/>
    <property type="match status" value="1"/>
</dbReference>
<comment type="function">
    <text evidence="2 16">Cell wall formation.</text>
</comment>
<evidence type="ECO:0000313" key="18">
    <source>
        <dbReference type="EMBL" id="AJC74033.1"/>
    </source>
</evidence>
<dbReference type="GO" id="GO:0005829">
    <property type="term" value="C:cytosol"/>
    <property type="evidence" value="ECO:0007669"/>
    <property type="project" value="TreeGrafter"/>
</dbReference>
<keyword evidence="14 16" id="KW-0961">Cell wall biogenesis/degradation</keyword>
<dbReference type="Pfam" id="PF02873">
    <property type="entry name" value="MurB_C"/>
    <property type="match status" value="1"/>
</dbReference>
<evidence type="ECO:0000256" key="12">
    <source>
        <dbReference type="ARBA" id="ARBA00023002"/>
    </source>
</evidence>
<dbReference type="GO" id="GO:0071949">
    <property type="term" value="F:FAD binding"/>
    <property type="evidence" value="ECO:0007669"/>
    <property type="project" value="InterPro"/>
</dbReference>
<evidence type="ECO:0000256" key="13">
    <source>
        <dbReference type="ARBA" id="ARBA00023306"/>
    </source>
</evidence>
<dbReference type="NCBIfam" id="NF010480">
    <property type="entry name" value="PRK13905.1"/>
    <property type="match status" value="1"/>
</dbReference>
<dbReference type="SUPFAM" id="SSF56176">
    <property type="entry name" value="FAD-binding/transporter-associated domain-like"/>
    <property type="match status" value="1"/>
</dbReference>
<name>A0A0X1KS02_9THEM</name>
<comment type="cofactor">
    <cofactor evidence="1 16">
        <name>FAD</name>
        <dbReference type="ChEBI" id="CHEBI:57692"/>
    </cofactor>
</comment>
<evidence type="ECO:0000256" key="3">
    <source>
        <dbReference type="ARBA" id="ARBA00004496"/>
    </source>
</evidence>
<dbReference type="OrthoDB" id="9804753at2"/>
<comment type="catalytic activity">
    <reaction evidence="15 16">
        <text>UDP-N-acetyl-alpha-D-muramate + NADP(+) = UDP-N-acetyl-3-O-(1-carboxyvinyl)-alpha-D-glucosamine + NADPH + H(+)</text>
        <dbReference type="Rhea" id="RHEA:12248"/>
        <dbReference type="ChEBI" id="CHEBI:15378"/>
        <dbReference type="ChEBI" id="CHEBI:57783"/>
        <dbReference type="ChEBI" id="CHEBI:58349"/>
        <dbReference type="ChEBI" id="CHEBI:68483"/>
        <dbReference type="ChEBI" id="CHEBI:70757"/>
        <dbReference type="EC" id="1.3.1.98"/>
    </reaction>
</comment>
<sequence length="280" mass="30841">MCRQFFDEPLSLHTSFRIGGPARLFLVPKSVEQMLCALKLYPGAKLLGKGTNVLAPDEGVDVVISTLGLSNFLFDGDLLISEAGVLLSKLCVESAERGLSGLELLYGIPGTIGGAILMNAGAYGAQIADVVEWVECFDGEQMRILHRSQLEFSYRDSVFKKRNWLVLRACLRLTKSDPEAVRSKMEKIMKKRLETQPLDLPSAGSFFKRPHSNFYVGKAIEQLGLKGFRIGDAQISTKHAGFIVNLGSATAKDVIALAQTVKQLVEKHFNVVLEPEVDIW</sequence>
<dbReference type="Gene3D" id="3.90.78.10">
    <property type="entry name" value="UDP-N-acetylenolpyruvoylglucosamine reductase, C-terminal domain"/>
    <property type="match status" value="1"/>
</dbReference>
<feature type="domain" description="FAD-binding PCMH-type" evidence="17">
    <location>
        <begin position="17"/>
        <end position="176"/>
    </location>
</feature>
<comment type="subcellular location">
    <subcellularLocation>
        <location evidence="3 16">Cytoplasm</location>
    </subcellularLocation>
</comment>
<dbReference type="Gene3D" id="3.30.465.10">
    <property type="match status" value="1"/>
</dbReference>
<dbReference type="GO" id="GO:0009252">
    <property type="term" value="P:peptidoglycan biosynthetic process"/>
    <property type="evidence" value="ECO:0007669"/>
    <property type="project" value="UniProtKB-UniRule"/>
</dbReference>
<evidence type="ECO:0000256" key="16">
    <source>
        <dbReference type="HAMAP-Rule" id="MF_00037"/>
    </source>
</evidence>
<dbReference type="InterPro" id="IPR003170">
    <property type="entry name" value="MurB"/>
</dbReference>
<dbReference type="STRING" id="1123384.AJ81_07330"/>
<evidence type="ECO:0000256" key="10">
    <source>
        <dbReference type="ARBA" id="ARBA00022960"/>
    </source>
</evidence>
<evidence type="ECO:0000256" key="6">
    <source>
        <dbReference type="ARBA" id="ARBA00022618"/>
    </source>
</evidence>
<keyword evidence="10 16" id="KW-0133">Cell shape</keyword>
<dbReference type="GO" id="GO:0008360">
    <property type="term" value="P:regulation of cell shape"/>
    <property type="evidence" value="ECO:0007669"/>
    <property type="project" value="UniProtKB-KW"/>
</dbReference>
<feature type="active site" evidence="16">
    <location>
        <position position="276"/>
    </location>
</feature>
<dbReference type="InterPro" id="IPR016166">
    <property type="entry name" value="FAD-bd_PCMH"/>
</dbReference>
<dbReference type="InterPro" id="IPR016167">
    <property type="entry name" value="FAD-bd_PCMH_sub1"/>
</dbReference>
<dbReference type="PATRIC" id="fig|1123384.7.peg.1472"/>
<evidence type="ECO:0000256" key="11">
    <source>
        <dbReference type="ARBA" id="ARBA00022984"/>
    </source>
</evidence>
<evidence type="ECO:0000256" key="15">
    <source>
        <dbReference type="ARBA" id="ARBA00048914"/>
    </source>
</evidence>
<keyword evidence="8 16" id="KW-0274">FAD</keyword>
<dbReference type="EMBL" id="CP007141">
    <property type="protein sequence ID" value="AJC74033.1"/>
    <property type="molecule type" value="Genomic_DNA"/>
</dbReference>
<organism evidence="18 19">
    <name type="scientific">Pseudothermotoga hypogea DSM 11164 = NBRC 106472</name>
    <dbReference type="NCBI Taxonomy" id="1123384"/>
    <lineage>
        <taxon>Bacteria</taxon>
        <taxon>Thermotogati</taxon>
        <taxon>Thermotogota</taxon>
        <taxon>Thermotogae</taxon>
        <taxon>Thermotogales</taxon>
        <taxon>Thermotogaceae</taxon>
        <taxon>Pseudothermotoga</taxon>
    </lineage>
</organism>
<feature type="active site" evidence="16">
    <location>
        <position position="155"/>
    </location>
</feature>
<dbReference type="AlphaFoldDB" id="A0A0X1KS02"/>
<evidence type="ECO:0000259" key="17">
    <source>
        <dbReference type="PROSITE" id="PS51387"/>
    </source>
</evidence>
<dbReference type="Pfam" id="PF01565">
    <property type="entry name" value="FAD_binding_4"/>
    <property type="match status" value="1"/>
</dbReference>
<evidence type="ECO:0000313" key="19">
    <source>
        <dbReference type="Proteomes" id="UP000077469"/>
    </source>
</evidence>
<accession>A0A0X1KS02</accession>
<evidence type="ECO:0000256" key="2">
    <source>
        <dbReference type="ARBA" id="ARBA00003921"/>
    </source>
</evidence>
<dbReference type="RefSeq" id="WP_031504302.1">
    <property type="nucleotide sequence ID" value="NC_022795.1"/>
</dbReference>
<feature type="active site" description="Proton donor" evidence="16">
    <location>
        <position position="205"/>
    </location>
</feature>
<dbReference type="PANTHER" id="PTHR21071">
    <property type="entry name" value="UDP-N-ACETYLENOLPYRUVOYLGLUCOSAMINE REDUCTASE"/>
    <property type="match status" value="1"/>
</dbReference>
<keyword evidence="9 16" id="KW-0521">NADP</keyword>
<evidence type="ECO:0000256" key="5">
    <source>
        <dbReference type="ARBA" id="ARBA00022490"/>
    </source>
</evidence>
<dbReference type="GO" id="GO:0051301">
    <property type="term" value="P:cell division"/>
    <property type="evidence" value="ECO:0007669"/>
    <property type="project" value="UniProtKB-KW"/>
</dbReference>
<evidence type="ECO:0000256" key="1">
    <source>
        <dbReference type="ARBA" id="ARBA00001974"/>
    </source>
</evidence>
<comment type="pathway">
    <text evidence="4 16">Cell wall biogenesis; peptidoglycan biosynthesis.</text>
</comment>
<dbReference type="Gene3D" id="3.30.43.10">
    <property type="entry name" value="Uridine Diphospho-n-acetylenolpyruvylglucosamine Reductase, domain 2"/>
    <property type="match status" value="1"/>
</dbReference>
<keyword evidence="5 16" id="KW-0963">Cytoplasm</keyword>
<proteinExistence type="inferred from homology"/>
<dbReference type="PaxDb" id="1123384-AJ81_07330"/>
<dbReference type="InterPro" id="IPR006094">
    <property type="entry name" value="Oxid_FAD_bind_N"/>
</dbReference>
<keyword evidence="13 16" id="KW-0131">Cell cycle</keyword>
<keyword evidence="11 16" id="KW-0573">Peptidoglycan synthesis</keyword>
<evidence type="ECO:0000256" key="9">
    <source>
        <dbReference type="ARBA" id="ARBA00022857"/>
    </source>
</evidence>
<dbReference type="PROSITE" id="PS51387">
    <property type="entry name" value="FAD_PCMH"/>
    <property type="match status" value="1"/>
</dbReference>
<dbReference type="PANTHER" id="PTHR21071:SF4">
    <property type="entry name" value="UDP-N-ACETYLENOLPYRUVOYLGLUCOSAMINE REDUCTASE"/>
    <property type="match status" value="1"/>
</dbReference>
<protein>
    <recommendedName>
        <fullName evidence="16">UDP-N-acetylenolpyruvoylglucosamine reductase</fullName>
        <ecNumber evidence="16">1.3.1.98</ecNumber>
    </recommendedName>
    <alternativeName>
        <fullName evidence="16">UDP-N-acetylmuramate dehydrogenase</fullName>
    </alternativeName>
</protein>
<dbReference type="HAMAP" id="MF_00037">
    <property type="entry name" value="MurB"/>
    <property type="match status" value="1"/>
</dbReference>
<dbReference type="InterPro" id="IPR011601">
    <property type="entry name" value="MurB_C"/>
</dbReference>
<dbReference type="GO" id="GO:0008762">
    <property type="term" value="F:UDP-N-acetylmuramate dehydrogenase activity"/>
    <property type="evidence" value="ECO:0007669"/>
    <property type="project" value="UniProtKB-UniRule"/>
</dbReference>
<keyword evidence="19" id="KW-1185">Reference proteome</keyword>
<reference evidence="18 19" key="1">
    <citation type="submission" date="2014-01" db="EMBL/GenBank/DDBJ databases">
        <title>Genome sequencing of Thermotog hypogea.</title>
        <authorList>
            <person name="Zhang X."/>
            <person name="Alvare G."/>
            <person name="Fristensky B."/>
            <person name="Chen L."/>
            <person name="Suen T."/>
            <person name="Chen Q."/>
            <person name="Ma K."/>
        </authorList>
    </citation>
    <scope>NUCLEOTIDE SEQUENCE [LARGE SCALE GENOMIC DNA]</scope>
    <source>
        <strain evidence="18 19">DSM 11164</strain>
    </source>
</reference>
<evidence type="ECO:0000256" key="7">
    <source>
        <dbReference type="ARBA" id="ARBA00022630"/>
    </source>
</evidence>
<keyword evidence="12 16" id="KW-0560">Oxidoreductase</keyword>
<dbReference type="Proteomes" id="UP000077469">
    <property type="component" value="Chromosome"/>
</dbReference>
<dbReference type="InterPro" id="IPR036318">
    <property type="entry name" value="FAD-bd_PCMH-like_sf"/>
</dbReference>
<evidence type="ECO:0000256" key="14">
    <source>
        <dbReference type="ARBA" id="ARBA00023316"/>
    </source>
</evidence>
<gene>
    <name evidence="16" type="primary">murB</name>
    <name evidence="18" type="ORF">AJ81_07330</name>
</gene>
<evidence type="ECO:0000256" key="4">
    <source>
        <dbReference type="ARBA" id="ARBA00004752"/>
    </source>
</evidence>
<dbReference type="KEGG" id="phy:AJ81_07330"/>
<dbReference type="InterPro" id="IPR016169">
    <property type="entry name" value="FAD-bd_PCMH_sub2"/>
</dbReference>
<comment type="similarity">
    <text evidence="16">Belongs to the MurB family.</text>
</comment>
<keyword evidence="6 16" id="KW-0132">Cell division</keyword>
<dbReference type="InterPro" id="IPR036635">
    <property type="entry name" value="MurB_C_sf"/>
</dbReference>
<keyword evidence="7 16" id="KW-0285">Flavoprotein</keyword>
<dbReference type="GO" id="GO:0071555">
    <property type="term" value="P:cell wall organization"/>
    <property type="evidence" value="ECO:0007669"/>
    <property type="project" value="UniProtKB-KW"/>
</dbReference>